<protein>
    <submittedName>
        <fullName evidence="1">Uncharacterized protein</fullName>
    </submittedName>
</protein>
<comment type="caution">
    <text evidence="1">The sequence shown here is derived from an EMBL/GenBank/DDBJ whole genome shotgun (WGS) entry which is preliminary data.</text>
</comment>
<organism evidence="1 2">
    <name type="scientific">Sporosarcina psychrophila</name>
    <name type="common">Bacillus psychrophilus</name>
    <dbReference type="NCBI Taxonomy" id="1476"/>
    <lineage>
        <taxon>Bacteria</taxon>
        <taxon>Bacillati</taxon>
        <taxon>Bacillota</taxon>
        <taxon>Bacilli</taxon>
        <taxon>Bacillales</taxon>
        <taxon>Caryophanaceae</taxon>
        <taxon>Sporosarcina</taxon>
    </lineage>
</organism>
<sequence>MSDVPIITDDAQHDERITAARRTLPIVTPAQFAALHLFAHHYDVLGVLLTMPVEEITEALARGYQTNDEKGTII</sequence>
<name>A0ABV2KED5_SPOPS</name>
<evidence type="ECO:0000313" key="2">
    <source>
        <dbReference type="Proteomes" id="UP001549104"/>
    </source>
</evidence>
<gene>
    <name evidence="1" type="ORF">ABIC55_003576</name>
</gene>
<dbReference type="Proteomes" id="UP001549104">
    <property type="component" value="Unassembled WGS sequence"/>
</dbReference>
<dbReference type="EMBL" id="JBEPME010000005">
    <property type="protein sequence ID" value="MET3658459.1"/>
    <property type="molecule type" value="Genomic_DNA"/>
</dbReference>
<keyword evidence="2" id="KW-1185">Reference proteome</keyword>
<proteinExistence type="predicted"/>
<accession>A0ABV2KED5</accession>
<dbReference type="RefSeq" id="WP_354314087.1">
    <property type="nucleotide sequence ID" value="NZ_JBEPME010000005.1"/>
</dbReference>
<evidence type="ECO:0000313" key="1">
    <source>
        <dbReference type="EMBL" id="MET3658459.1"/>
    </source>
</evidence>
<reference evidence="1 2" key="1">
    <citation type="submission" date="2024-06" db="EMBL/GenBank/DDBJ databases">
        <title>Sorghum-associated microbial communities from plants grown in Nebraska, USA.</title>
        <authorList>
            <person name="Schachtman D."/>
        </authorList>
    </citation>
    <scope>NUCLEOTIDE SEQUENCE [LARGE SCALE GENOMIC DNA]</scope>
    <source>
        <strain evidence="1 2">1288</strain>
    </source>
</reference>